<dbReference type="EMBL" id="RKRF01000007">
    <property type="protein sequence ID" value="RPF55374.1"/>
    <property type="molecule type" value="Genomic_DNA"/>
</dbReference>
<keyword evidence="4 5" id="KW-0472">Membrane</keyword>
<evidence type="ECO:0000256" key="4">
    <source>
        <dbReference type="ARBA" id="ARBA00023136"/>
    </source>
</evidence>
<comment type="caution">
    <text evidence="6">The sequence shown here is derived from an EMBL/GenBank/DDBJ whole genome shotgun (WGS) entry which is preliminary data.</text>
</comment>
<evidence type="ECO:0000256" key="3">
    <source>
        <dbReference type="ARBA" id="ARBA00022989"/>
    </source>
</evidence>
<comment type="subcellular location">
    <subcellularLocation>
        <location evidence="5">Cell membrane</location>
        <topology evidence="5">Multi-pass membrane protein</topology>
    </subcellularLocation>
</comment>
<dbReference type="Pfam" id="PF04284">
    <property type="entry name" value="DUF441"/>
    <property type="match status" value="1"/>
</dbReference>
<dbReference type="HAMAP" id="MF_01874">
    <property type="entry name" value="UPF0756"/>
    <property type="match status" value="1"/>
</dbReference>
<evidence type="ECO:0000256" key="5">
    <source>
        <dbReference type="HAMAP-Rule" id="MF_01874"/>
    </source>
</evidence>
<evidence type="ECO:0000313" key="7">
    <source>
        <dbReference type="Proteomes" id="UP000276443"/>
    </source>
</evidence>
<dbReference type="PANTHER" id="PTHR38452">
    <property type="entry name" value="UPF0756 MEMBRANE PROTEIN YEAL"/>
    <property type="match status" value="1"/>
</dbReference>
<organism evidence="6 7">
    <name type="scientific">Aquisalibacillus elongatus</name>
    <dbReference type="NCBI Taxonomy" id="485577"/>
    <lineage>
        <taxon>Bacteria</taxon>
        <taxon>Bacillati</taxon>
        <taxon>Bacillota</taxon>
        <taxon>Bacilli</taxon>
        <taxon>Bacillales</taxon>
        <taxon>Bacillaceae</taxon>
        <taxon>Aquisalibacillus</taxon>
    </lineage>
</organism>
<reference evidence="6 7" key="1">
    <citation type="submission" date="2018-11" db="EMBL/GenBank/DDBJ databases">
        <title>Genomic Encyclopedia of Type Strains, Phase IV (KMG-IV): sequencing the most valuable type-strain genomes for metagenomic binning, comparative biology and taxonomic classification.</title>
        <authorList>
            <person name="Goeker M."/>
        </authorList>
    </citation>
    <scope>NUCLEOTIDE SEQUENCE [LARGE SCALE GENOMIC DNA]</scope>
    <source>
        <strain evidence="6 7">DSM 18090</strain>
    </source>
</reference>
<feature type="transmembrane region" description="Helical" evidence="5">
    <location>
        <begin position="12"/>
        <end position="35"/>
    </location>
</feature>
<comment type="similarity">
    <text evidence="5">Belongs to the UPF0756 family.</text>
</comment>
<dbReference type="InterPro" id="IPR007382">
    <property type="entry name" value="UPF0756_TM"/>
</dbReference>
<dbReference type="GO" id="GO:0005886">
    <property type="term" value="C:plasma membrane"/>
    <property type="evidence" value="ECO:0007669"/>
    <property type="project" value="UniProtKB-SubCell"/>
</dbReference>
<keyword evidence="3 5" id="KW-1133">Transmembrane helix</keyword>
<feature type="transmembrane region" description="Helical" evidence="5">
    <location>
        <begin position="55"/>
        <end position="75"/>
    </location>
</feature>
<gene>
    <name evidence="6" type="ORF">EDC24_0245</name>
</gene>
<name>A0A3N5BCN2_9BACI</name>
<dbReference type="AlphaFoldDB" id="A0A3N5BCN2"/>
<keyword evidence="7" id="KW-1185">Reference proteome</keyword>
<keyword evidence="2 5" id="KW-0812">Transmembrane</keyword>
<evidence type="ECO:0000313" key="6">
    <source>
        <dbReference type="EMBL" id="RPF55374.1"/>
    </source>
</evidence>
<proteinExistence type="inferred from homology"/>
<keyword evidence="1 5" id="KW-1003">Cell membrane</keyword>
<feature type="transmembrane region" description="Helical" evidence="5">
    <location>
        <begin position="87"/>
        <end position="103"/>
    </location>
</feature>
<sequence>MIELLSSSTLFLLVLLAIGFIAKNQAILIAVYILLGIKLLKLEDKVLPYIEQKGLFIGVVIITVAVLVPIATGDIGFKDLLASVKSYYAWIALISGMFVAYVAKDGLQLLANEPHLTAVLVIGTILAVIFFQGIAVGPLIGAGIAYLLMQIVDNVMKIFT</sequence>
<protein>
    <recommendedName>
        <fullName evidence="5">UPF0756 membrane protein EDC24_0245</fullName>
    </recommendedName>
</protein>
<evidence type="ECO:0000256" key="2">
    <source>
        <dbReference type="ARBA" id="ARBA00022692"/>
    </source>
</evidence>
<dbReference type="Proteomes" id="UP000276443">
    <property type="component" value="Unassembled WGS sequence"/>
</dbReference>
<evidence type="ECO:0000256" key="1">
    <source>
        <dbReference type="ARBA" id="ARBA00022475"/>
    </source>
</evidence>
<accession>A0A3N5BCN2</accession>
<dbReference type="PANTHER" id="PTHR38452:SF1">
    <property type="entry name" value="UPF0756 MEMBRANE PROTEIN YEAL"/>
    <property type="match status" value="1"/>
</dbReference>
<feature type="transmembrane region" description="Helical" evidence="5">
    <location>
        <begin position="115"/>
        <end position="148"/>
    </location>
</feature>